<dbReference type="EMBL" id="JBHMAJ010000001">
    <property type="protein sequence ID" value="MFB9822849.1"/>
    <property type="molecule type" value="Genomic_DNA"/>
</dbReference>
<sequence length="202" mass="22987">MTRQTVIDYILPRIQNKRVLDVGCVGRWPDDDLWFHDELVSNASECVGIDLDAEKIERISEHGYDVYVADAESFDLNQEFDVIVAGEVIEHMVAPGEFFDSCKSHLREGGELILSTPYPFALVQIARKLIPGMNVSVINDHTMWFCPDTIETLAERKGWTVDEIKFARASTNGVTQFLYDIGYESFEDDFMARLSPEKTPTQ</sequence>
<dbReference type="GO" id="GO:0102208">
    <property type="term" value="F:2-polyprenyl-6-hydroxyphenol methylase activity"/>
    <property type="evidence" value="ECO:0007669"/>
    <property type="project" value="UniProtKB-EC"/>
</dbReference>
<keyword evidence="2" id="KW-1185">Reference proteome</keyword>
<proteinExistence type="predicted"/>
<comment type="caution">
    <text evidence="1">The sequence shown here is derived from an EMBL/GenBank/DDBJ whole genome shotgun (WGS) entry which is preliminary data.</text>
</comment>
<evidence type="ECO:0000313" key="2">
    <source>
        <dbReference type="Proteomes" id="UP001589595"/>
    </source>
</evidence>
<name>A0ABD5MIZ1_9EURY</name>
<dbReference type="CDD" id="cd02440">
    <property type="entry name" value="AdoMet_MTases"/>
    <property type="match status" value="1"/>
</dbReference>
<keyword evidence="1" id="KW-0808">Transferase</keyword>
<dbReference type="InterPro" id="IPR029063">
    <property type="entry name" value="SAM-dependent_MTases_sf"/>
</dbReference>
<dbReference type="EC" id="2.1.1.64" evidence="1"/>
<dbReference type="GO" id="GO:0032259">
    <property type="term" value="P:methylation"/>
    <property type="evidence" value="ECO:0007669"/>
    <property type="project" value="UniProtKB-KW"/>
</dbReference>
<dbReference type="EC" id="2.1.1.222" evidence="1"/>
<dbReference type="GO" id="GO:0061542">
    <property type="term" value="F:3-demethylubiquinol 3-O-methyltransferase activity"/>
    <property type="evidence" value="ECO:0007669"/>
    <property type="project" value="UniProtKB-EC"/>
</dbReference>
<dbReference type="PANTHER" id="PTHR43861">
    <property type="entry name" value="TRANS-ACONITATE 2-METHYLTRANSFERASE-RELATED"/>
    <property type="match status" value="1"/>
</dbReference>
<accession>A0ABD5MIZ1</accession>
<dbReference type="Proteomes" id="UP001589595">
    <property type="component" value="Unassembled WGS sequence"/>
</dbReference>
<dbReference type="Gene3D" id="3.40.50.150">
    <property type="entry name" value="Vaccinia Virus protein VP39"/>
    <property type="match status" value="1"/>
</dbReference>
<protein>
    <submittedName>
        <fullName evidence="1">Class I SAM-dependent methyltransferase</fullName>
        <ecNumber evidence="1">2.1.1.222</ecNumber>
        <ecNumber evidence="1">2.1.1.64</ecNumber>
    </submittedName>
</protein>
<dbReference type="GeneID" id="67212179"/>
<reference evidence="1" key="1">
    <citation type="submission" date="2024-09" db="EMBL/GenBank/DDBJ databases">
        <authorList>
            <person name="Sun Q."/>
        </authorList>
    </citation>
    <scope>NUCLEOTIDE SEQUENCE [LARGE SCALE GENOMIC DNA]</scope>
    <source>
        <strain evidence="1">JCM 31273</strain>
    </source>
</reference>
<dbReference type="Pfam" id="PF13489">
    <property type="entry name" value="Methyltransf_23"/>
    <property type="match status" value="1"/>
</dbReference>
<dbReference type="SUPFAM" id="SSF53335">
    <property type="entry name" value="S-adenosyl-L-methionine-dependent methyltransferases"/>
    <property type="match status" value="1"/>
</dbReference>
<keyword evidence="1" id="KW-0489">Methyltransferase</keyword>
<dbReference type="AlphaFoldDB" id="A0ABD5MIZ1"/>
<evidence type="ECO:0000313" key="1">
    <source>
        <dbReference type="EMBL" id="MFB9822849.1"/>
    </source>
</evidence>
<organism evidence="1 2">
    <name type="scientific">Halobaculum roseum</name>
    <dbReference type="NCBI Taxonomy" id="2175149"/>
    <lineage>
        <taxon>Archaea</taxon>
        <taxon>Methanobacteriati</taxon>
        <taxon>Methanobacteriota</taxon>
        <taxon>Stenosarchaea group</taxon>
        <taxon>Halobacteria</taxon>
        <taxon>Halobacteriales</taxon>
        <taxon>Haloferacaceae</taxon>
        <taxon>Halobaculum</taxon>
    </lineage>
</organism>
<gene>
    <name evidence="1" type="ORF">ACFFOL_01425</name>
</gene>
<dbReference type="RefSeq" id="WP_222921940.1">
    <property type="nucleotide sequence ID" value="NZ_CP082286.1"/>
</dbReference>